<sequence length="180" mass="20169">MPYSLPCSRPLGLGGSVLSCPSLTLSRIFGTRSHLGWLKGEGGGRRGSTSSFSPSQRFVGSKSFLDQEILSARFSSQPFSSIHSFLLFFFRVVSLHDRLRSSRIFWGFEGRGEKPSQGGFGRTLGRWMLTLMVDVNMIDFVSSLSNLSLCPLPFCTRKETHTSYIPFFHGISKSRNEERE</sequence>
<evidence type="ECO:0000313" key="1">
    <source>
        <dbReference type="EMBL" id="PWN47193.1"/>
    </source>
</evidence>
<organism evidence="1 2">
    <name type="scientific">Violaceomyces palustris</name>
    <dbReference type="NCBI Taxonomy" id="1673888"/>
    <lineage>
        <taxon>Eukaryota</taxon>
        <taxon>Fungi</taxon>
        <taxon>Dikarya</taxon>
        <taxon>Basidiomycota</taxon>
        <taxon>Ustilaginomycotina</taxon>
        <taxon>Ustilaginomycetes</taxon>
        <taxon>Violaceomycetales</taxon>
        <taxon>Violaceomycetaceae</taxon>
        <taxon>Violaceomyces</taxon>
    </lineage>
</organism>
<keyword evidence="2" id="KW-1185">Reference proteome</keyword>
<name>A0ACD0NMX1_9BASI</name>
<accession>A0ACD0NMX1</accession>
<proteinExistence type="predicted"/>
<dbReference type="EMBL" id="KZ820508">
    <property type="protein sequence ID" value="PWN47193.1"/>
    <property type="molecule type" value="Genomic_DNA"/>
</dbReference>
<dbReference type="Proteomes" id="UP000245626">
    <property type="component" value="Unassembled WGS sequence"/>
</dbReference>
<gene>
    <name evidence="1" type="ORF">IE53DRAFT_262717</name>
</gene>
<evidence type="ECO:0000313" key="2">
    <source>
        <dbReference type="Proteomes" id="UP000245626"/>
    </source>
</evidence>
<reference evidence="1 2" key="1">
    <citation type="journal article" date="2018" name="Mol. Biol. Evol.">
        <title>Broad Genomic Sampling Reveals a Smut Pathogenic Ancestry of the Fungal Clade Ustilaginomycotina.</title>
        <authorList>
            <person name="Kijpornyongpan T."/>
            <person name="Mondo S.J."/>
            <person name="Barry K."/>
            <person name="Sandor L."/>
            <person name="Lee J."/>
            <person name="Lipzen A."/>
            <person name="Pangilinan J."/>
            <person name="LaButti K."/>
            <person name="Hainaut M."/>
            <person name="Henrissat B."/>
            <person name="Grigoriev I.V."/>
            <person name="Spatafora J.W."/>
            <person name="Aime M.C."/>
        </authorList>
    </citation>
    <scope>NUCLEOTIDE SEQUENCE [LARGE SCALE GENOMIC DNA]</scope>
    <source>
        <strain evidence="1 2">SA 807</strain>
    </source>
</reference>
<protein>
    <submittedName>
        <fullName evidence="1">Uncharacterized protein</fullName>
    </submittedName>
</protein>